<keyword evidence="1" id="KW-0969">Cilium</keyword>
<comment type="caution">
    <text evidence="1">The sequence shown here is derived from an EMBL/GenBank/DDBJ whole genome shotgun (WGS) entry which is preliminary data.</text>
</comment>
<keyword evidence="2" id="KW-1185">Reference proteome</keyword>
<keyword evidence="1" id="KW-0966">Cell projection</keyword>
<protein>
    <submittedName>
        <fullName evidence="1">Flagella biosynthesis chaperone for FliD FliT</fullName>
    </submittedName>
</protein>
<evidence type="ECO:0000313" key="1">
    <source>
        <dbReference type="EMBL" id="GIU50850.1"/>
    </source>
</evidence>
<gene>
    <name evidence="1" type="primary">fliT</name>
    <name evidence="1" type="ORF">TUM4438_38370</name>
</gene>
<evidence type="ECO:0000313" key="2">
    <source>
        <dbReference type="Proteomes" id="UP000887104"/>
    </source>
</evidence>
<dbReference type="RefSeq" id="WP_220782816.1">
    <property type="nucleotide sequence ID" value="NZ_BPEY01000097.1"/>
</dbReference>
<proteinExistence type="predicted"/>
<dbReference type="Proteomes" id="UP000887104">
    <property type="component" value="Unassembled WGS sequence"/>
</dbReference>
<organism evidence="1 2">
    <name type="scientific">Shewanella sairae</name>
    <dbReference type="NCBI Taxonomy" id="190310"/>
    <lineage>
        <taxon>Bacteria</taxon>
        <taxon>Pseudomonadati</taxon>
        <taxon>Pseudomonadota</taxon>
        <taxon>Gammaproteobacteria</taxon>
        <taxon>Alteromonadales</taxon>
        <taxon>Shewanellaceae</taxon>
        <taxon>Shewanella</taxon>
    </lineage>
</organism>
<name>A0ABQ4PPR4_9GAMM</name>
<dbReference type="EMBL" id="BPEY01000097">
    <property type="protein sequence ID" value="GIU50850.1"/>
    <property type="molecule type" value="Genomic_DNA"/>
</dbReference>
<reference evidence="1" key="1">
    <citation type="submission" date="2021-05" db="EMBL/GenBank/DDBJ databases">
        <title>Molecular characterization for Shewanella algae harboring chromosomal blaOXA-55-like strains isolated from clinical and environment sample.</title>
        <authorList>
            <person name="Ohama Y."/>
            <person name="Aoki K."/>
            <person name="Harada S."/>
            <person name="Moriya K."/>
            <person name="Ishii Y."/>
            <person name="Tateda K."/>
        </authorList>
    </citation>
    <scope>NUCLEOTIDE SEQUENCE</scope>
    <source>
        <strain evidence="1">JCM 11563</strain>
    </source>
</reference>
<sequence>MPYSSLNQLNEELEVLLDKLNQIPAEDESTDDLVSNLQLLVGKRQFLLTNVFASATAADEDELKKQIMLTRSFEEKAMALKEHRQSLLHVGSKSKRQLNVYKNIDSNR</sequence>
<keyword evidence="1" id="KW-0282">Flagellum</keyword>
<accession>A0ABQ4PPR4</accession>